<dbReference type="PANTHER" id="PTHR15032:SF4">
    <property type="entry name" value="N-ACYL-PHOSPHATIDYLETHANOLAMINE-HYDROLYZING PHOSPHOLIPASE D"/>
    <property type="match status" value="1"/>
</dbReference>
<evidence type="ECO:0000256" key="1">
    <source>
        <dbReference type="PIRSR" id="PIRSR038896-50"/>
    </source>
</evidence>
<dbReference type="GO" id="GO:0070290">
    <property type="term" value="F:N-acylphosphatidylethanolamine-specific phospholipase D activity"/>
    <property type="evidence" value="ECO:0007669"/>
    <property type="project" value="InterPro"/>
</dbReference>
<dbReference type="Gene3D" id="3.60.15.10">
    <property type="entry name" value="Ribonuclease Z/Hydroxyacylglutathione hydrolase-like"/>
    <property type="match status" value="1"/>
</dbReference>
<feature type="domain" description="Metallo-beta-lactamase" evidence="2">
    <location>
        <begin position="64"/>
        <end position="309"/>
    </location>
</feature>
<reference evidence="3 4" key="1">
    <citation type="journal article" date="2016" name="Mol. Biol. Evol.">
        <title>Comparative Genomics of Early-Diverging Mushroom-Forming Fungi Provides Insights into the Origins of Lignocellulose Decay Capabilities.</title>
        <authorList>
            <person name="Nagy L.G."/>
            <person name="Riley R."/>
            <person name="Tritt A."/>
            <person name="Adam C."/>
            <person name="Daum C."/>
            <person name="Floudas D."/>
            <person name="Sun H."/>
            <person name="Yadav J.S."/>
            <person name="Pangilinan J."/>
            <person name="Larsson K.H."/>
            <person name="Matsuura K."/>
            <person name="Barry K."/>
            <person name="Labutti K."/>
            <person name="Kuo R."/>
            <person name="Ohm R.A."/>
            <person name="Bhattacharya S.S."/>
            <person name="Shirouzu T."/>
            <person name="Yoshinaga Y."/>
            <person name="Martin F.M."/>
            <person name="Grigoriev I.V."/>
            <person name="Hibbett D.S."/>
        </authorList>
    </citation>
    <scope>NUCLEOTIDE SEQUENCE [LARGE SCALE GENOMIC DNA]</scope>
    <source>
        <strain evidence="3 4">CBS 109695</strain>
    </source>
</reference>
<dbReference type="GO" id="GO:0005737">
    <property type="term" value="C:cytoplasm"/>
    <property type="evidence" value="ECO:0007669"/>
    <property type="project" value="TreeGrafter"/>
</dbReference>
<dbReference type="Pfam" id="PF12706">
    <property type="entry name" value="Lactamase_B_2"/>
    <property type="match status" value="1"/>
</dbReference>
<feature type="binding site" evidence="1">
    <location>
        <position position="109"/>
    </location>
    <ligand>
        <name>an N-acyl-1,2-diacyl-sn-glycero-3-phosphoethanolamine</name>
        <dbReference type="ChEBI" id="CHEBI:62537"/>
    </ligand>
</feature>
<accession>A0A166UM47</accession>
<proteinExistence type="predicted"/>
<evidence type="ECO:0000313" key="4">
    <source>
        <dbReference type="Proteomes" id="UP000076532"/>
    </source>
</evidence>
<dbReference type="GO" id="GO:0008270">
    <property type="term" value="F:zinc ion binding"/>
    <property type="evidence" value="ECO:0007669"/>
    <property type="project" value="InterPro"/>
</dbReference>
<name>A0A166UM47_9AGAM</name>
<dbReference type="OrthoDB" id="332863at2759"/>
<protein>
    <submittedName>
        <fullName evidence="3">Metallo-hydrolase/oxidoreductase</fullName>
    </submittedName>
</protein>
<dbReference type="InterPro" id="IPR024884">
    <property type="entry name" value="NAPE-PLD"/>
</dbReference>
<dbReference type="InterPro" id="IPR001279">
    <property type="entry name" value="Metallo-B-lactamas"/>
</dbReference>
<dbReference type="Proteomes" id="UP000076532">
    <property type="component" value="Unassembled WGS sequence"/>
</dbReference>
<dbReference type="GO" id="GO:0070292">
    <property type="term" value="P:N-acylphosphatidylethanolamine metabolic process"/>
    <property type="evidence" value="ECO:0007669"/>
    <property type="project" value="TreeGrafter"/>
</dbReference>
<feature type="binding site" evidence="1">
    <location>
        <position position="286"/>
    </location>
    <ligand>
        <name>an N-acyl-1,2-diacyl-sn-glycero-3-phosphoethanolamine</name>
        <dbReference type="ChEBI" id="CHEBI:62537"/>
    </ligand>
</feature>
<dbReference type="AlphaFoldDB" id="A0A166UM47"/>
<keyword evidence="4" id="KW-1185">Reference proteome</keyword>
<dbReference type="InterPro" id="IPR036866">
    <property type="entry name" value="RibonucZ/Hydroxyglut_hydro"/>
</dbReference>
<organism evidence="3 4">
    <name type="scientific">Athelia psychrophila</name>
    <dbReference type="NCBI Taxonomy" id="1759441"/>
    <lineage>
        <taxon>Eukaryota</taxon>
        <taxon>Fungi</taxon>
        <taxon>Dikarya</taxon>
        <taxon>Basidiomycota</taxon>
        <taxon>Agaricomycotina</taxon>
        <taxon>Agaricomycetes</taxon>
        <taxon>Agaricomycetidae</taxon>
        <taxon>Atheliales</taxon>
        <taxon>Atheliaceae</taxon>
        <taxon>Athelia</taxon>
    </lineage>
</organism>
<dbReference type="GO" id="GO:0070291">
    <property type="term" value="P:N-acylethanolamine metabolic process"/>
    <property type="evidence" value="ECO:0007669"/>
    <property type="project" value="TreeGrafter"/>
</dbReference>
<gene>
    <name evidence="3" type="ORF">FIBSPDRAFT_849337</name>
</gene>
<sequence>MPQKQEYVRVETPTWALSPSPDTWARDIKATWLGHACFLVEFPAHPTSTTSAGADIGAPARGPRVLFDPVFSNRCAPTQWLGPARLTPPPMPLKELPHVDVVVLSHNHYDHTDTATLKHIYAAQPKASVHFLAPLGNLAYFKSCGFDPAHVSELDWWDACDATVSIPSKEGDGEASTLTITCTPSQHWSGRGLRDRMHTLWSSWAIEQRPFAFSSSSTPAPADAKPLSKVWFGGDTGVRSVPVGEKEEEQPVCPVFEQLGERFGGFDLALIPIGAFSPRGAFSPVHASPSDAVIIHKAIRSRRSIGMHWGCWALGDEPLMQDPKRLEEACAAVGLSVGGDQGEFMTVYVGETVRQVPA</sequence>
<evidence type="ECO:0000313" key="3">
    <source>
        <dbReference type="EMBL" id="KZP31827.1"/>
    </source>
</evidence>
<dbReference type="STRING" id="436010.A0A166UM47"/>
<dbReference type="PIRSF" id="PIRSF038896">
    <property type="entry name" value="NAPE-PLD"/>
    <property type="match status" value="1"/>
</dbReference>
<evidence type="ECO:0000259" key="2">
    <source>
        <dbReference type="Pfam" id="PF12706"/>
    </source>
</evidence>
<dbReference type="EMBL" id="KV417488">
    <property type="protein sequence ID" value="KZP31827.1"/>
    <property type="molecule type" value="Genomic_DNA"/>
</dbReference>
<dbReference type="PANTHER" id="PTHR15032">
    <property type="entry name" value="N-ACYL-PHOSPHATIDYLETHANOLAMINE-HYDROLYZING PHOSPHOLIPASE D"/>
    <property type="match status" value="1"/>
</dbReference>
<dbReference type="SUPFAM" id="SSF56281">
    <property type="entry name" value="Metallo-hydrolase/oxidoreductase"/>
    <property type="match status" value="1"/>
</dbReference>